<feature type="transmembrane region" description="Helical" evidence="1">
    <location>
        <begin position="22"/>
        <end position="43"/>
    </location>
</feature>
<reference evidence="2 3" key="1">
    <citation type="submission" date="2021-03" db="EMBL/GenBank/DDBJ databases">
        <title>Geobacter metallireducens gen. nov. sp. nov., a microorganism capable of coupling the complete oxidation of organic compounds to the reduction of iron and other metals.</title>
        <authorList>
            <person name="Li Y."/>
        </authorList>
    </citation>
    <scope>NUCLEOTIDE SEQUENCE [LARGE SCALE GENOMIC DNA]</scope>
    <source>
        <strain evidence="2 3">Jerry-YX</strain>
    </source>
</reference>
<keyword evidence="1" id="KW-0812">Transmembrane</keyword>
<sequence>MTAFDRIRDAYNAMDGQTRLRWGYVIIALLAFAVALSAVHDRIALLEKKRMQRETDLVDMMGLKQRIKEARSLSQRLTNRLSATRPDDTPAKIVEETGIKGKSTRITPLKGEERGGFMEDAAEVKIEGLTANEAVNLLHRLEKGTRPVVIKKAILRTRFDDPARLDLTLTVALLRQAPVAP</sequence>
<organism evidence="2 3">
    <name type="scientific">Geobacter benzoatilyticus</name>
    <dbReference type="NCBI Taxonomy" id="2815309"/>
    <lineage>
        <taxon>Bacteria</taxon>
        <taxon>Pseudomonadati</taxon>
        <taxon>Thermodesulfobacteriota</taxon>
        <taxon>Desulfuromonadia</taxon>
        <taxon>Geobacterales</taxon>
        <taxon>Geobacteraceae</taxon>
        <taxon>Geobacter</taxon>
    </lineage>
</organism>
<evidence type="ECO:0000313" key="3">
    <source>
        <dbReference type="Proteomes" id="UP000663651"/>
    </source>
</evidence>
<name>A0ABX7Q6T9_9BACT</name>
<dbReference type="EMBL" id="CP071382">
    <property type="protein sequence ID" value="QSV46591.1"/>
    <property type="molecule type" value="Genomic_DNA"/>
</dbReference>
<keyword evidence="1" id="KW-0472">Membrane</keyword>
<protein>
    <submittedName>
        <fullName evidence="2">General secretion pathway protein GspM</fullName>
    </submittedName>
</protein>
<accession>A0ABX7Q6T9</accession>
<evidence type="ECO:0000313" key="2">
    <source>
        <dbReference type="EMBL" id="QSV46591.1"/>
    </source>
</evidence>
<keyword evidence="3" id="KW-1185">Reference proteome</keyword>
<dbReference type="RefSeq" id="WP_207164370.1">
    <property type="nucleotide sequence ID" value="NZ_CP071382.1"/>
</dbReference>
<dbReference type="Proteomes" id="UP000663651">
    <property type="component" value="Chromosome"/>
</dbReference>
<proteinExistence type="predicted"/>
<keyword evidence="1" id="KW-1133">Transmembrane helix</keyword>
<evidence type="ECO:0000256" key="1">
    <source>
        <dbReference type="SAM" id="Phobius"/>
    </source>
</evidence>
<gene>
    <name evidence="2" type="ORF">JZM60_04750</name>
</gene>